<name>A0A5J5GRI5_9RHOB</name>
<dbReference type="Pfam" id="PF05277">
    <property type="entry name" value="DUF726"/>
    <property type="match status" value="1"/>
</dbReference>
<reference evidence="5 6" key="1">
    <citation type="submission" date="2019-09" db="EMBL/GenBank/DDBJ databases">
        <authorList>
            <person name="Park J.-S."/>
            <person name="Choi H.-J."/>
        </authorList>
    </citation>
    <scope>NUCLEOTIDE SEQUENCE [LARGE SCALE GENOMIC DNA]</scope>
    <source>
        <strain evidence="5 6">176SS1-4</strain>
    </source>
</reference>
<evidence type="ECO:0000256" key="2">
    <source>
        <dbReference type="ARBA" id="ARBA00022692"/>
    </source>
</evidence>
<evidence type="ECO:0000256" key="4">
    <source>
        <dbReference type="ARBA" id="ARBA00023136"/>
    </source>
</evidence>
<comment type="caution">
    <text evidence="5">The sequence shown here is derived from an EMBL/GenBank/DDBJ whole genome shotgun (WGS) entry which is preliminary data.</text>
</comment>
<dbReference type="Proteomes" id="UP000326554">
    <property type="component" value="Unassembled WGS sequence"/>
</dbReference>
<proteinExistence type="predicted"/>
<dbReference type="SUPFAM" id="SSF53474">
    <property type="entry name" value="alpha/beta-Hydrolases"/>
    <property type="match status" value="1"/>
</dbReference>
<dbReference type="InterPro" id="IPR007941">
    <property type="entry name" value="DUF726"/>
</dbReference>
<accession>A0A5J5GRI5</accession>
<keyword evidence="4" id="KW-0472">Membrane</keyword>
<dbReference type="EMBL" id="VYQE01000001">
    <property type="protein sequence ID" value="KAA9010144.1"/>
    <property type="molecule type" value="Genomic_DNA"/>
</dbReference>
<keyword evidence="6" id="KW-1185">Reference proteome</keyword>
<evidence type="ECO:0000313" key="6">
    <source>
        <dbReference type="Proteomes" id="UP000326554"/>
    </source>
</evidence>
<protein>
    <submittedName>
        <fullName evidence="5">Alpha/beta hydrolase</fullName>
    </submittedName>
</protein>
<evidence type="ECO:0000313" key="5">
    <source>
        <dbReference type="EMBL" id="KAA9010144.1"/>
    </source>
</evidence>
<dbReference type="GO" id="GO:0016787">
    <property type="term" value="F:hydrolase activity"/>
    <property type="evidence" value="ECO:0007669"/>
    <property type="project" value="UniProtKB-KW"/>
</dbReference>
<dbReference type="GO" id="GO:0016020">
    <property type="term" value="C:membrane"/>
    <property type="evidence" value="ECO:0007669"/>
    <property type="project" value="UniProtKB-SubCell"/>
</dbReference>
<keyword evidence="3" id="KW-1133">Transmembrane helix</keyword>
<evidence type="ECO:0000256" key="1">
    <source>
        <dbReference type="ARBA" id="ARBA00004141"/>
    </source>
</evidence>
<sequence>MACADTRCRGAAMSLLQVNSDDLPDGPRLRAALERLPPGAPVVVMIHGFKFAPGSSSDPHRHILSLEPRRDCWKSVSWPRHLGLAGGGGLAIGFGWPARGSIWRAWRASARAGRRLSRLLTMLREVAPERPIHLVGHSLGARVALLALPGLPERTVGRIILISAAVFRTEATRLAVSPAGCSAEIFNVTGRENTLFDLLLRLAMPLGGRTLGQGGPSGRNWLDLPLDRSGPLLALRGLGYRISAPRARICHWSGYLRPGVWRLYRALLLTPARTPLPLLRNRLVADRERESAWRLAALRRA</sequence>
<dbReference type="AlphaFoldDB" id="A0A5J5GRI5"/>
<keyword evidence="2" id="KW-0812">Transmembrane</keyword>
<gene>
    <name evidence="5" type="ORF">F3S47_02505</name>
</gene>
<comment type="subcellular location">
    <subcellularLocation>
        <location evidence="1">Membrane</location>
        <topology evidence="1">Multi-pass membrane protein</topology>
    </subcellularLocation>
</comment>
<organism evidence="5 6">
    <name type="scientific">Histidinibacterium aquaticum</name>
    <dbReference type="NCBI Taxonomy" id="2613962"/>
    <lineage>
        <taxon>Bacteria</taxon>
        <taxon>Pseudomonadati</taxon>
        <taxon>Pseudomonadota</taxon>
        <taxon>Alphaproteobacteria</taxon>
        <taxon>Rhodobacterales</taxon>
        <taxon>Paracoccaceae</taxon>
        <taxon>Histidinibacterium</taxon>
    </lineage>
</organism>
<dbReference type="Gene3D" id="3.40.50.1820">
    <property type="entry name" value="alpha/beta hydrolase"/>
    <property type="match status" value="1"/>
</dbReference>
<evidence type="ECO:0000256" key="3">
    <source>
        <dbReference type="ARBA" id="ARBA00022989"/>
    </source>
</evidence>
<dbReference type="InterPro" id="IPR029058">
    <property type="entry name" value="AB_hydrolase_fold"/>
</dbReference>
<keyword evidence="5" id="KW-0378">Hydrolase</keyword>